<feature type="compositionally biased region" description="Low complexity" evidence="1">
    <location>
        <begin position="35"/>
        <end position="46"/>
    </location>
</feature>
<dbReference type="RefSeq" id="WP_201957972.1">
    <property type="nucleotide sequence ID" value="NZ_JAERRJ010000022.1"/>
</dbReference>
<dbReference type="PROSITE" id="PS51257">
    <property type="entry name" value="PROKAR_LIPOPROTEIN"/>
    <property type="match status" value="1"/>
</dbReference>
<evidence type="ECO:0000313" key="3">
    <source>
        <dbReference type="Proteomes" id="UP000602198"/>
    </source>
</evidence>
<gene>
    <name evidence="2" type="ORF">JK358_36770</name>
</gene>
<protein>
    <recommendedName>
        <fullName evidence="4">Lipocalin-like domain-containing protein</fullName>
    </recommendedName>
</protein>
<proteinExistence type="predicted"/>
<name>A0ABS1MIT0_9NOCA</name>
<evidence type="ECO:0000313" key="2">
    <source>
        <dbReference type="EMBL" id="MBL1079965.1"/>
    </source>
</evidence>
<feature type="region of interest" description="Disordered" evidence="1">
    <location>
        <begin position="25"/>
        <end position="49"/>
    </location>
</feature>
<reference evidence="2 3" key="1">
    <citation type="submission" date="2021-01" db="EMBL/GenBank/DDBJ databases">
        <title>WGS of actinomycetes isolated from Thailand.</title>
        <authorList>
            <person name="Thawai C."/>
        </authorList>
    </citation>
    <scope>NUCLEOTIDE SEQUENCE [LARGE SCALE GENOMIC DNA]</scope>
    <source>
        <strain evidence="2 3">LPG 2</strain>
    </source>
</reference>
<accession>A0ABS1MIT0</accession>
<dbReference type="EMBL" id="JAERRJ010000022">
    <property type="protein sequence ID" value="MBL1079965.1"/>
    <property type="molecule type" value="Genomic_DNA"/>
</dbReference>
<dbReference type="Proteomes" id="UP000602198">
    <property type="component" value="Unassembled WGS sequence"/>
</dbReference>
<organism evidence="2 3">
    <name type="scientific">Nocardia acididurans</name>
    <dbReference type="NCBI Taxonomy" id="2802282"/>
    <lineage>
        <taxon>Bacteria</taxon>
        <taxon>Bacillati</taxon>
        <taxon>Actinomycetota</taxon>
        <taxon>Actinomycetes</taxon>
        <taxon>Mycobacteriales</taxon>
        <taxon>Nocardiaceae</taxon>
        <taxon>Nocardia</taxon>
    </lineage>
</organism>
<keyword evidence="3" id="KW-1185">Reference proteome</keyword>
<sequence length="165" mass="17297">MGNRLLGLVFVLLVVTGCGKTVQGIAQPDPSAVRTSGSTAPTTGSTVEGPVPLAQLEGTWTGTYVCAQGETALTLTIERAVNSAARTVFAFGPTPGNPAVPQGSFDMDTRYVDRTLNFTQRSWIQRPDNYLMIDLIADAVAVNSISGKVSKAAGCTTFTVTKARV</sequence>
<evidence type="ECO:0008006" key="4">
    <source>
        <dbReference type="Google" id="ProtNLM"/>
    </source>
</evidence>
<evidence type="ECO:0000256" key="1">
    <source>
        <dbReference type="SAM" id="MobiDB-lite"/>
    </source>
</evidence>
<comment type="caution">
    <text evidence="2">The sequence shown here is derived from an EMBL/GenBank/DDBJ whole genome shotgun (WGS) entry which is preliminary data.</text>
</comment>